<proteinExistence type="predicted"/>
<name>A0A0L8ICM6_OCTBM</name>
<dbReference type="AlphaFoldDB" id="A0A0L8ICM6"/>
<protein>
    <recommendedName>
        <fullName evidence="2">Endonuclease/exonuclease/phosphatase domain-containing protein</fullName>
    </recommendedName>
</protein>
<reference evidence="1" key="1">
    <citation type="submission" date="2015-07" db="EMBL/GenBank/DDBJ databases">
        <title>MeaNS - Measles Nucleotide Surveillance Program.</title>
        <authorList>
            <person name="Tran T."/>
            <person name="Druce J."/>
        </authorList>
    </citation>
    <scope>NUCLEOTIDE SEQUENCE</scope>
    <source>
        <strain evidence="1">UCB-OBI-ISO-001</strain>
        <tissue evidence="1">Gonad</tissue>
    </source>
</reference>
<accession>A0A0L8ICM6</accession>
<organism evidence="1">
    <name type="scientific">Octopus bimaculoides</name>
    <name type="common">California two-spotted octopus</name>
    <dbReference type="NCBI Taxonomy" id="37653"/>
    <lineage>
        <taxon>Eukaryota</taxon>
        <taxon>Metazoa</taxon>
        <taxon>Spiralia</taxon>
        <taxon>Lophotrochozoa</taxon>
        <taxon>Mollusca</taxon>
        <taxon>Cephalopoda</taxon>
        <taxon>Coleoidea</taxon>
        <taxon>Octopodiformes</taxon>
        <taxon>Octopoda</taxon>
        <taxon>Incirrata</taxon>
        <taxon>Octopodidae</taxon>
        <taxon>Octopus</taxon>
    </lineage>
</organism>
<evidence type="ECO:0000313" key="1">
    <source>
        <dbReference type="EMBL" id="KOF99226.1"/>
    </source>
</evidence>
<gene>
    <name evidence="1" type="ORF">OCBIM_22018510mg</name>
</gene>
<dbReference type="EMBL" id="KQ415994">
    <property type="protein sequence ID" value="KOF99226.1"/>
    <property type="molecule type" value="Genomic_DNA"/>
</dbReference>
<sequence>SSKNKKKKTYRIVATWNVCTFLDQDDTDRSHWRTALVSRELNRYNVDFAAQSETRHAGQDLTEHRIHGVVFAVKTSIVNRYNIALVSITEHLMSLHLPLSNNNRLTLILAMRSRIPCTLSTPISTKSYRSCQEETNFSCWGIFTLGSDELMVSGREFWENKVLETTTRTDWLLLDLRAEVIWLQLRNLPYHNKSAKRSQRFDVSKSKTYTVELDYSFYLMELLQVVPPSLQMDTADEIIGYYKNAHQDWFDQNDDQITKLINKRDHLVWCRRISQWTLTYDTSGKPSHY</sequence>
<feature type="non-terminal residue" evidence="1">
    <location>
        <position position="1"/>
    </location>
</feature>
<evidence type="ECO:0008006" key="2">
    <source>
        <dbReference type="Google" id="ProtNLM"/>
    </source>
</evidence>